<gene>
    <name evidence="1" type="ORF">CDL12_19559</name>
</gene>
<evidence type="ECO:0000313" key="1">
    <source>
        <dbReference type="EMBL" id="PIN07867.1"/>
    </source>
</evidence>
<dbReference type="AlphaFoldDB" id="A0A2G9GRD8"/>
<comment type="caution">
    <text evidence="1">The sequence shown here is derived from an EMBL/GenBank/DDBJ whole genome shotgun (WGS) entry which is preliminary data.</text>
</comment>
<sequence>MYDFTLIPFYLEETKDNYNSLNTRRTTRRVPQLTSLIAVMVVSELMVDYLILGSIQETFQGALWEKNEVDCVPNMKVSLA</sequence>
<evidence type="ECO:0000313" key="2">
    <source>
        <dbReference type="Proteomes" id="UP000231279"/>
    </source>
</evidence>
<name>A0A2G9GRD8_9LAMI</name>
<protein>
    <submittedName>
        <fullName evidence="1">Uncharacterized protein</fullName>
    </submittedName>
</protein>
<keyword evidence="2" id="KW-1185">Reference proteome</keyword>
<dbReference type="Proteomes" id="UP000231279">
    <property type="component" value="Unassembled WGS sequence"/>
</dbReference>
<reference evidence="2" key="1">
    <citation type="journal article" date="2018" name="Gigascience">
        <title>Genome assembly of the Pink Ipe (Handroanthus impetiginosus, Bignoniaceae), a highly valued, ecologically keystone Neotropical timber forest tree.</title>
        <authorList>
            <person name="Silva-Junior O.B."/>
            <person name="Grattapaglia D."/>
            <person name="Novaes E."/>
            <person name="Collevatti R.G."/>
        </authorList>
    </citation>
    <scope>NUCLEOTIDE SEQUENCE [LARGE SCALE GENOMIC DNA]</scope>
    <source>
        <strain evidence="2">cv. UFG-1</strain>
    </source>
</reference>
<proteinExistence type="predicted"/>
<organism evidence="1 2">
    <name type="scientific">Handroanthus impetiginosus</name>
    <dbReference type="NCBI Taxonomy" id="429701"/>
    <lineage>
        <taxon>Eukaryota</taxon>
        <taxon>Viridiplantae</taxon>
        <taxon>Streptophyta</taxon>
        <taxon>Embryophyta</taxon>
        <taxon>Tracheophyta</taxon>
        <taxon>Spermatophyta</taxon>
        <taxon>Magnoliopsida</taxon>
        <taxon>eudicotyledons</taxon>
        <taxon>Gunneridae</taxon>
        <taxon>Pentapetalae</taxon>
        <taxon>asterids</taxon>
        <taxon>lamiids</taxon>
        <taxon>Lamiales</taxon>
        <taxon>Bignoniaceae</taxon>
        <taxon>Crescentiina</taxon>
        <taxon>Tabebuia alliance</taxon>
        <taxon>Handroanthus</taxon>
    </lineage>
</organism>
<accession>A0A2G9GRD8</accession>
<dbReference type="EMBL" id="NKXS01003973">
    <property type="protein sequence ID" value="PIN07867.1"/>
    <property type="molecule type" value="Genomic_DNA"/>
</dbReference>